<evidence type="ECO:0000256" key="1">
    <source>
        <dbReference type="SAM" id="MobiDB-lite"/>
    </source>
</evidence>
<evidence type="ECO:0000313" key="3">
    <source>
        <dbReference type="EMBL" id="QLJ96974.1"/>
    </source>
</evidence>
<sequence length="102" mass="11260">MLPVNPATLILLGFVAALGSTALLIRESGPMRVAAAVMLVMAIAMLAHGVWGAWRWSRELRDSPEWKIASRGRDVPDHQVDDTWDPAPGSRPPPAHRRSDEW</sequence>
<evidence type="ECO:0000256" key="2">
    <source>
        <dbReference type="SAM" id="Phobius"/>
    </source>
</evidence>
<feature type="compositionally biased region" description="Basic and acidic residues" evidence="1">
    <location>
        <begin position="71"/>
        <end position="81"/>
    </location>
</feature>
<name>A0A7D5YGA9_9ACTN</name>
<protein>
    <submittedName>
        <fullName evidence="3">Uncharacterized protein</fullName>
    </submittedName>
</protein>
<keyword evidence="2" id="KW-1133">Transmembrane helix</keyword>
<gene>
    <name evidence="3" type="ORF">HZU44_19095</name>
</gene>
<reference evidence="3" key="1">
    <citation type="submission" date="2020-08" db="EMBL/GenBank/DDBJ databases">
        <title>A bifunctional nitrone conjugated secondary metabolite targeting the ribosome.</title>
        <authorList>
            <person name="Limbrick E.M."/>
            <person name="Graf M."/>
            <person name="Derewacz D.K."/>
            <person name="Nguyen F."/>
            <person name="Spraggins J.M."/>
            <person name="Wieland M."/>
            <person name="Ynigez-Gutierrez A.E."/>
            <person name="Reisman B.J."/>
            <person name="Zinshteyn B."/>
            <person name="McCulloch K."/>
            <person name="Iverson T.M."/>
            <person name="Green R."/>
            <person name="Wilson D.N."/>
            <person name="Bachmann B.O."/>
        </authorList>
    </citation>
    <scope>NUCLEOTIDE SEQUENCE</scope>
    <source>
        <strain evidence="3">Africana</strain>
    </source>
</reference>
<proteinExistence type="predicted"/>
<keyword evidence="2" id="KW-0472">Membrane</keyword>
<accession>A0A7D5YGA9</accession>
<organism evidence="3">
    <name type="scientific">Micromonospora carbonacea</name>
    <dbReference type="NCBI Taxonomy" id="47853"/>
    <lineage>
        <taxon>Bacteria</taxon>
        <taxon>Bacillati</taxon>
        <taxon>Actinomycetota</taxon>
        <taxon>Actinomycetes</taxon>
        <taxon>Micromonosporales</taxon>
        <taxon>Micromonosporaceae</taxon>
        <taxon>Micromonospora</taxon>
    </lineage>
</organism>
<keyword evidence="2" id="KW-0812">Transmembrane</keyword>
<dbReference type="AlphaFoldDB" id="A0A7D5YGA9"/>
<dbReference type="EMBL" id="CP058905">
    <property type="protein sequence ID" value="QLJ96974.1"/>
    <property type="molecule type" value="Genomic_DNA"/>
</dbReference>
<feature type="region of interest" description="Disordered" evidence="1">
    <location>
        <begin position="67"/>
        <end position="102"/>
    </location>
</feature>
<feature type="transmembrane region" description="Helical" evidence="2">
    <location>
        <begin position="32"/>
        <end position="54"/>
    </location>
</feature>